<accession>A0A517YR87</accession>
<organism evidence="1 2">
    <name type="scientific">Poriferisphaera corsica</name>
    <dbReference type="NCBI Taxonomy" id="2528020"/>
    <lineage>
        <taxon>Bacteria</taxon>
        <taxon>Pseudomonadati</taxon>
        <taxon>Planctomycetota</taxon>
        <taxon>Phycisphaerae</taxon>
        <taxon>Phycisphaerales</taxon>
        <taxon>Phycisphaeraceae</taxon>
        <taxon>Poriferisphaera</taxon>
    </lineage>
</organism>
<evidence type="ECO:0000313" key="2">
    <source>
        <dbReference type="Proteomes" id="UP000317369"/>
    </source>
</evidence>
<gene>
    <name evidence="1" type="ORF">KS4_07770</name>
</gene>
<dbReference type="Proteomes" id="UP000317369">
    <property type="component" value="Chromosome"/>
</dbReference>
<dbReference type="AlphaFoldDB" id="A0A517YR87"/>
<dbReference type="EMBL" id="CP036425">
    <property type="protein sequence ID" value="QDU32743.1"/>
    <property type="molecule type" value="Genomic_DNA"/>
</dbReference>
<dbReference type="RefSeq" id="WP_145074792.1">
    <property type="nucleotide sequence ID" value="NZ_CP036425.1"/>
</dbReference>
<evidence type="ECO:0000313" key="1">
    <source>
        <dbReference type="EMBL" id="QDU32743.1"/>
    </source>
</evidence>
<keyword evidence="2" id="KW-1185">Reference proteome</keyword>
<proteinExistence type="predicted"/>
<sequence length="366" mass="42066">MSHSELLCFCGSGKKYFQCHTKFEGMQEPSDRDLHNVDQYVPQERVCYAPDFLRKCNGKIIRSHTIQKKGSLSFIADNGHVIGVKFGDKYNNHIRFDKIGINKASTFYGFCQHHDKAIFKPIEDVDFIASPMQCFLMCFRALCFELYKSRGAVINNDYRDLCCRGQHYREQLTIHENVRRYNAETKSKIHDLEILKRWMDSSISKGVIPKNFAFTVIEYNEQSPFHVSAVISPEYDFEGRQLLELSDLSSFSDRVMISTIPLERKKGCMVLGWNSSFCGASESFVNSFVDQTKLLGFDVLLQSSIILAENIYLNPSWWESLGSHRDVLNDMLEHNIQDYGLNSLKDIQSSGLFDSTEFRFQSFGGG</sequence>
<name>A0A517YR87_9BACT</name>
<reference evidence="1 2" key="1">
    <citation type="submission" date="2019-02" db="EMBL/GenBank/DDBJ databases">
        <title>Deep-cultivation of Planctomycetes and their phenomic and genomic characterization uncovers novel biology.</title>
        <authorList>
            <person name="Wiegand S."/>
            <person name="Jogler M."/>
            <person name="Boedeker C."/>
            <person name="Pinto D."/>
            <person name="Vollmers J."/>
            <person name="Rivas-Marin E."/>
            <person name="Kohn T."/>
            <person name="Peeters S.H."/>
            <person name="Heuer A."/>
            <person name="Rast P."/>
            <person name="Oberbeckmann S."/>
            <person name="Bunk B."/>
            <person name="Jeske O."/>
            <person name="Meyerdierks A."/>
            <person name="Storesund J.E."/>
            <person name="Kallscheuer N."/>
            <person name="Luecker S."/>
            <person name="Lage O.M."/>
            <person name="Pohl T."/>
            <person name="Merkel B.J."/>
            <person name="Hornburger P."/>
            <person name="Mueller R.-W."/>
            <person name="Bruemmer F."/>
            <person name="Labrenz M."/>
            <person name="Spormann A.M."/>
            <person name="Op den Camp H."/>
            <person name="Overmann J."/>
            <person name="Amann R."/>
            <person name="Jetten M.S.M."/>
            <person name="Mascher T."/>
            <person name="Medema M.H."/>
            <person name="Devos D.P."/>
            <person name="Kaster A.-K."/>
            <person name="Ovreas L."/>
            <person name="Rohde M."/>
            <person name="Galperin M.Y."/>
            <person name="Jogler C."/>
        </authorList>
    </citation>
    <scope>NUCLEOTIDE SEQUENCE [LARGE SCALE GENOMIC DNA]</scope>
    <source>
        <strain evidence="1 2">KS4</strain>
    </source>
</reference>
<dbReference type="KEGG" id="pcor:KS4_07770"/>
<protein>
    <submittedName>
        <fullName evidence="1">Uncharacterized protein</fullName>
    </submittedName>
</protein>
<dbReference type="OrthoDB" id="287325at2"/>